<evidence type="ECO:0000313" key="1">
    <source>
        <dbReference type="EMBL" id="KAK6756985.1"/>
    </source>
</evidence>
<gene>
    <name evidence="1" type="primary">Necator_chrV.g19841</name>
    <name evidence="1" type="ORF">RB195_015049</name>
</gene>
<evidence type="ECO:0000313" key="2">
    <source>
        <dbReference type="Proteomes" id="UP001303046"/>
    </source>
</evidence>
<proteinExistence type="predicted"/>
<sequence length="127" mass="14117">MEVTAMEYPQNKSAWEGETLSPQKAKILLVQTSTKSGIELTTEPNFLNTAILITYESGVKVNCILTIAAEHRVNPNGCAQRLLKVWSSAPDTTLQSLNFITKALKHARFTNVLEYVKLSHILDATRT</sequence>
<dbReference type="Proteomes" id="UP001303046">
    <property type="component" value="Unassembled WGS sequence"/>
</dbReference>
<keyword evidence="2" id="KW-1185">Reference proteome</keyword>
<name>A0ABR1E322_NECAM</name>
<reference evidence="1 2" key="1">
    <citation type="submission" date="2023-08" db="EMBL/GenBank/DDBJ databases">
        <title>A Necator americanus chromosomal reference genome.</title>
        <authorList>
            <person name="Ilik V."/>
            <person name="Petrzelkova K.J."/>
            <person name="Pardy F."/>
            <person name="Fuh T."/>
            <person name="Niatou-Singa F.S."/>
            <person name="Gouil Q."/>
            <person name="Baker L."/>
            <person name="Ritchie M.E."/>
            <person name="Jex A.R."/>
            <person name="Gazzola D."/>
            <person name="Li H."/>
            <person name="Toshio Fujiwara R."/>
            <person name="Zhan B."/>
            <person name="Aroian R.V."/>
            <person name="Pafco B."/>
            <person name="Schwarz E.M."/>
        </authorList>
    </citation>
    <scope>NUCLEOTIDE SEQUENCE [LARGE SCALE GENOMIC DNA]</scope>
    <source>
        <strain evidence="1 2">Aroian</strain>
        <tissue evidence="1">Whole animal</tissue>
    </source>
</reference>
<organism evidence="1 2">
    <name type="scientific">Necator americanus</name>
    <name type="common">Human hookworm</name>
    <dbReference type="NCBI Taxonomy" id="51031"/>
    <lineage>
        <taxon>Eukaryota</taxon>
        <taxon>Metazoa</taxon>
        <taxon>Ecdysozoa</taxon>
        <taxon>Nematoda</taxon>
        <taxon>Chromadorea</taxon>
        <taxon>Rhabditida</taxon>
        <taxon>Rhabditina</taxon>
        <taxon>Rhabditomorpha</taxon>
        <taxon>Strongyloidea</taxon>
        <taxon>Ancylostomatidae</taxon>
        <taxon>Bunostominae</taxon>
        <taxon>Necator</taxon>
    </lineage>
</organism>
<accession>A0ABR1E322</accession>
<comment type="caution">
    <text evidence="1">The sequence shown here is derived from an EMBL/GenBank/DDBJ whole genome shotgun (WGS) entry which is preliminary data.</text>
</comment>
<protein>
    <submittedName>
        <fullName evidence="1">Uncharacterized protein</fullName>
    </submittedName>
</protein>
<dbReference type="EMBL" id="JAVFWL010000005">
    <property type="protein sequence ID" value="KAK6756985.1"/>
    <property type="molecule type" value="Genomic_DNA"/>
</dbReference>